<dbReference type="InterPro" id="IPR026683">
    <property type="entry name" value="TOR_cat"/>
</dbReference>
<reference evidence="15" key="1">
    <citation type="submission" date="2023-07" db="EMBL/GenBank/DDBJ databases">
        <title>A draft genome of Kazachstania heterogenica Y-27499.</title>
        <authorList>
            <person name="Donic C."/>
            <person name="Kralova J.S."/>
            <person name="Fidel L."/>
            <person name="Ben-Dor S."/>
            <person name="Jung S."/>
        </authorList>
    </citation>
    <scope>NUCLEOTIDE SEQUENCE [LARGE SCALE GENOMIC DNA]</scope>
    <source>
        <strain evidence="15">Y27499</strain>
    </source>
</reference>
<keyword evidence="2 10" id="KW-0723">Serine/threonine-protein kinase</keyword>
<dbReference type="SUPFAM" id="SSF56112">
    <property type="entry name" value="Protein kinase-like (PK-like)"/>
    <property type="match status" value="1"/>
</dbReference>
<evidence type="ECO:0000256" key="7">
    <source>
        <dbReference type="ARBA" id="ARBA00022840"/>
    </source>
</evidence>
<dbReference type="Gene3D" id="3.30.1010.10">
    <property type="entry name" value="Phosphatidylinositol 3-kinase Catalytic Subunit, Chain A, domain 4"/>
    <property type="match status" value="1"/>
</dbReference>
<evidence type="ECO:0000256" key="10">
    <source>
        <dbReference type="RuleBase" id="RU364109"/>
    </source>
</evidence>
<dbReference type="CDD" id="cd05169">
    <property type="entry name" value="PIKKc_TOR"/>
    <property type="match status" value="1"/>
</dbReference>
<dbReference type="SUPFAM" id="SSF47212">
    <property type="entry name" value="FKBP12-rapamycin-binding domain of FKBP-rapamycin-associated protein (FRAP)"/>
    <property type="match status" value="1"/>
</dbReference>
<dbReference type="PANTHER" id="PTHR11139">
    <property type="entry name" value="ATAXIA TELANGIECTASIA MUTATED ATM -RELATED"/>
    <property type="match status" value="1"/>
</dbReference>
<dbReference type="GO" id="GO:0004674">
    <property type="term" value="F:protein serine/threonine kinase activity"/>
    <property type="evidence" value="ECO:0007669"/>
    <property type="project" value="UniProtKB-KW"/>
</dbReference>
<dbReference type="PROSITE" id="PS50290">
    <property type="entry name" value="PI3_4_KINASE_3"/>
    <property type="match status" value="1"/>
</dbReference>
<dbReference type="Pfam" id="PF23593">
    <property type="entry name" value="HEAT_ATR"/>
    <property type="match status" value="1"/>
</dbReference>
<evidence type="ECO:0000256" key="8">
    <source>
        <dbReference type="ARBA" id="ARBA00047899"/>
    </source>
</evidence>
<dbReference type="SMART" id="SM01343">
    <property type="entry name" value="FATC"/>
    <property type="match status" value="1"/>
</dbReference>
<dbReference type="Pfam" id="PF00454">
    <property type="entry name" value="PI3_PI4_kinase"/>
    <property type="match status" value="1"/>
</dbReference>
<dbReference type="GO" id="GO:0005634">
    <property type="term" value="C:nucleus"/>
    <property type="evidence" value="ECO:0007669"/>
    <property type="project" value="TreeGrafter"/>
</dbReference>
<dbReference type="Pfam" id="PF11865">
    <property type="entry name" value="mTOR_dom"/>
    <property type="match status" value="1"/>
</dbReference>
<keyword evidence="3 10" id="KW-0808">Transferase</keyword>
<evidence type="ECO:0000259" key="11">
    <source>
        <dbReference type="PROSITE" id="PS50290"/>
    </source>
</evidence>
<feature type="domain" description="FAT" evidence="12">
    <location>
        <begin position="1378"/>
        <end position="1963"/>
    </location>
</feature>
<dbReference type="EC" id="2.7.11.1" evidence="10"/>
<dbReference type="Gene3D" id="1.25.10.10">
    <property type="entry name" value="Leucine-rich Repeat Variant"/>
    <property type="match status" value="3"/>
</dbReference>
<dbReference type="SUPFAM" id="SSF48371">
    <property type="entry name" value="ARM repeat"/>
    <property type="match status" value="2"/>
</dbReference>
<dbReference type="GO" id="GO:0044877">
    <property type="term" value="F:protein-containing complex binding"/>
    <property type="evidence" value="ECO:0007669"/>
    <property type="project" value="InterPro"/>
</dbReference>
<dbReference type="InterPro" id="IPR018936">
    <property type="entry name" value="PI3/4_kinase_CS"/>
</dbReference>
<evidence type="ECO:0000256" key="1">
    <source>
        <dbReference type="ARBA" id="ARBA00011031"/>
    </source>
</evidence>
<dbReference type="FunFam" id="3.30.1010.10:FF:000006">
    <property type="entry name" value="Serine/threonine-protein kinase TOR"/>
    <property type="match status" value="1"/>
</dbReference>
<evidence type="ECO:0000256" key="4">
    <source>
        <dbReference type="ARBA" id="ARBA00022737"/>
    </source>
</evidence>
<evidence type="ECO:0000256" key="5">
    <source>
        <dbReference type="ARBA" id="ARBA00022741"/>
    </source>
</evidence>
<evidence type="ECO:0000259" key="13">
    <source>
        <dbReference type="PROSITE" id="PS51190"/>
    </source>
</evidence>
<keyword evidence="5 10" id="KW-0547">Nucleotide-binding</keyword>
<dbReference type="GO" id="GO:0031932">
    <property type="term" value="C:TORC2 complex"/>
    <property type="evidence" value="ECO:0007669"/>
    <property type="project" value="TreeGrafter"/>
</dbReference>
<comment type="caution">
    <text evidence="14">The sequence shown here is derived from an EMBL/GenBank/DDBJ whole genome shotgun (WGS) entry which is preliminary data.</text>
</comment>
<evidence type="ECO:0000259" key="12">
    <source>
        <dbReference type="PROSITE" id="PS51189"/>
    </source>
</evidence>
<dbReference type="SMART" id="SM01346">
    <property type="entry name" value="DUF3385"/>
    <property type="match status" value="1"/>
</dbReference>
<feature type="domain" description="FATC" evidence="13">
    <location>
        <begin position="2482"/>
        <end position="2514"/>
    </location>
</feature>
<keyword evidence="6 10" id="KW-0418">Kinase</keyword>
<dbReference type="SMART" id="SM01345">
    <property type="entry name" value="Rapamycin_bind"/>
    <property type="match status" value="1"/>
</dbReference>
<dbReference type="PANTHER" id="PTHR11139:SF9">
    <property type="entry name" value="SERINE_THREONINE-PROTEIN KINASE MTOR"/>
    <property type="match status" value="1"/>
</dbReference>
<evidence type="ECO:0000256" key="6">
    <source>
        <dbReference type="ARBA" id="ARBA00022777"/>
    </source>
</evidence>
<dbReference type="PROSITE" id="PS00916">
    <property type="entry name" value="PI3_4_KINASE_2"/>
    <property type="match status" value="1"/>
</dbReference>
<sequence length="2514" mass="288045">MLTFSGRSTPFNNLHSSQTSSNILSTGFYSRELSTDLTESIDDLFRQNASKLLNYEYTNNRTKNNGHYHQYSEYGHSINMFDDNDDSNIIAQMEFDLMSQPSLIMGDKSSVLITLDNIIEAIKIKGFEGQRHLVKYLESFLGLLARESNIEELHYYQKYINTKVIQLVRDTSHSKNNSKKIINAKIGGIIAIQCLIRFYSKSEDIPNYIHKLVEALWGLLSSPNIEVVKLVTQTLGSLSKSDGPLISDYVEDEIKLGLDWLISSSEKKPISKHDNRKHTAILILSTIAANSPYSIFPHINLILDNIWKTLKDPNKDLRIDSAITLKQCLLIIQRRDKTLFNQQVASFLGACSNEINSNNIDIIHSCLLVYKVLISLNEHEILDKTFDEIFSLSWNFKDNKIDYIRLESYQLFTLLSSFNSDRFTKNYLNQIMMMYLNKLQMINKSTSYIDKIDHPILIRSVGDIAFHLRKEIDPYLPSIIEILNHDLNMKYKSRILFEKEIFYCIARLVEGTQSEMMLFLQNCLLASMLKCPLTDYMQFTLQIITSKIPDLETAISDKLLSLISLTLSGSSFKLPGSPGERQPFTMQRAREWRNENEFRQKNITNNDENDKKMIIQALRMLLTLDYKYQMTDFVRETTISYIEHENTQIRKLAAVTSCHLLIKDNIGRHTSLNSLNIVSEVLSKLLTVAITDINPEVRLKILENLNHTFDPHLSQPENSKLLFMLLEDEVFIIRVTALKVIGRLTTVNPAYIVPVLRKTLLELLTELKYLKLPNQNEECLTMLCTLISSTREITKPYIEPILDILLEKLHDSSSSVISSALRAIGELSVVGGEDMNNYLDKLMPPIIKAFKDQSNTYKRSAALRTLRQLSSASGYVINPLLDHTELLSILINILKSDSPQHIKQETVSLLGTLGALDPYKYREIEEMPDDATTLEQNSIPIDISLLIQNISPSVEEYYSTIVVNTLLKILKDNSLSVHHPTVIQAIVNLFQILKLKCVSFLGQIIPAIINLMDVCPDSLVEYYLQQLGVLITIVKLHIRPYADKIFDCIESHFSDNKLQLTVVSVITSLASSLKNEFKRFVPPVLTYFMNSINKDTSKDKTVTDSILTCIVLLGDNLNEYLYLIIPSIIRIAEVSHGLIKKSSIVTLGKLTKINNINTMSARIIHTCCRLLYSTDPEVVRLTMNLLCLLLLQLKSDFIVFIPSINKLLINKNIQHTVYDQLVNKLLSNEILPSAHILGLELEEDKTEEQTKNQQPEKLTVDQSLLKSMWNCSQQRTKEDWQEWLKRLSIQLLKESPSHALRVCSSLASVYLPLAKELFNASFASIWPELYTQYQEDFVQSLCLALSSPQNPPEIHQMLLNLVEFMEHDDKPLPIPSQTLGEYAEKCHAYAKALHFKEAKFLQEPIDNTTVESLISINNQIYQNDAAVGILKFAQQHYNLQLQETWYEKLQRWEDAMDAYSKRIKEGDTSPSVVLGHMRSLYALSDWDSLAKFSSERWDSASASLQKKMAPLAANGAWSLAQWDKLEQYISVMKDKTPDKEFFSAILCIHNGEYDFANEHIYNARDLLVTEISALVNESYNRAYNVIVRTQLITELEEVIAYKKLPSHSEKRLIYHNTWNKRLLGCQKSVDVWQRALKVRSLVITPKQDMHIWIKFANLCRKSGKLNLAEAALSRLLEDTSDISPSLPAKAPPPVVYSQLKYLWAAGSKQEALKYLIGFTSRMVHDLGLDPSNMIAQNVSQNHSLSANNIEEYTKLLARCFLKQGEWRIALQPNWRDESPDAILGSYLLATHFDSNWYKAWHNWALVNFEVISAISSGRRVNTVNTDEQPKIIEDVEERVNEGSSILKIDGKEYSMEVIQRHVIPAIKGFFHSIALSKTSALQDTLRLLTLWFTFGGTPEACQAIYTGFNLIKIDTWLEVLPQLISRIHQPDESVSRSLLALLSDLGKAHPQVMVNPLIVAIKSESVSRQKAAFSIIEKMKMHSTKLVEQAELVSNELIRVAVLWHELWYEGLEDASRQFFGEHNTDKMFATLEPLHALLKKTPETMRELSFQNSFGRDLTDAYEWVLNFQRTKDTSNLNQAWDIYYNVFRRISRQLPQLQTLDLRHVSPKLLEARDLEMAVPGSYSVGKPIIRISYFDPVFSVISSKQRPRKFTIRGSDGKDYQYVLKGHEDIRQDSLVMQLFGLVNTLLEHDSECFKRHLDIQKYPAIPLSPKSGLLGWVPNSDTFHVLIRDHRDSNKVPLNIEHWVMLQMAPDYDNLTLLQKIEVFQYAMDNTKGQDLAQVLWLKSRSSETWLDRRTVYSRSLAVMSMVGYILGLGDRHPSNLMLDRVTGKVIHIDFGDCFEAAILREKFPEKVPFRLTRMLINALEVSGIEGNFRITCENVMRVLRNNKESLMAILEAFAFDPLIHWGFDFPTGKIMEETGITLPMVNPNELLRKGVITVADAHRMEEEQELELRNARALLVLKRITDKLTGNDIVRYENLDIPEQVDKLIKQAMSIENLCQHYVGWCPFW</sequence>
<comment type="catalytic activity">
    <reaction evidence="8 10">
        <text>L-threonyl-[protein] + ATP = O-phospho-L-threonyl-[protein] + ADP + H(+)</text>
        <dbReference type="Rhea" id="RHEA:46608"/>
        <dbReference type="Rhea" id="RHEA-COMP:11060"/>
        <dbReference type="Rhea" id="RHEA-COMP:11605"/>
        <dbReference type="ChEBI" id="CHEBI:15378"/>
        <dbReference type="ChEBI" id="CHEBI:30013"/>
        <dbReference type="ChEBI" id="CHEBI:30616"/>
        <dbReference type="ChEBI" id="CHEBI:61977"/>
        <dbReference type="ChEBI" id="CHEBI:456216"/>
        <dbReference type="EC" id="2.7.11.1"/>
    </reaction>
</comment>
<dbReference type="Gene3D" id="1.20.120.150">
    <property type="entry name" value="FKBP12-rapamycin binding domain"/>
    <property type="match status" value="1"/>
</dbReference>
<feature type="domain" description="PI3K/PI4K catalytic" evidence="11">
    <location>
        <begin position="2137"/>
        <end position="2452"/>
    </location>
</feature>
<dbReference type="InterPro" id="IPR003152">
    <property type="entry name" value="FATC_dom"/>
</dbReference>
<dbReference type="PROSITE" id="PS00915">
    <property type="entry name" value="PI3_4_KINASE_1"/>
    <property type="match status" value="1"/>
</dbReference>
<dbReference type="FunFam" id="1.20.120.150:FF:000001">
    <property type="entry name" value="Serine/threonine-protein kinase TOR"/>
    <property type="match status" value="1"/>
</dbReference>
<dbReference type="GO" id="GO:0016242">
    <property type="term" value="P:negative regulation of macroautophagy"/>
    <property type="evidence" value="ECO:0007669"/>
    <property type="project" value="TreeGrafter"/>
</dbReference>
<dbReference type="InterPro" id="IPR011009">
    <property type="entry name" value="Kinase-like_dom_sf"/>
</dbReference>
<dbReference type="InterPro" id="IPR024585">
    <property type="entry name" value="mTOR_dom"/>
</dbReference>
<evidence type="ECO:0000313" key="14">
    <source>
        <dbReference type="EMBL" id="KAK5773911.1"/>
    </source>
</evidence>
<protein>
    <recommendedName>
        <fullName evidence="10">Serine/threonine-protein kinase TOR</fullName>
        <ecNumber evidence="10">2.7.11.1</ecNumber>
    </recommendedName>
</protein>
<keyword evidence="7 10" id="KW-0067">ATP-binding</keyword>
<comment type="catalytic activity">
    <reaction evidence="9">
        <text>L-seryl-[protein] + ATP = O-phospho-L-seryl-[protein] + ADP + H(+)</text>
        <dbReference type="Rhea" id="RHEA:17989"/>
        <dbReference type="Rhea" id="RHEA-COMP:9863"/>
        <dbReference type="Rhea" id="RHEA-COMP:11604"/>
        <dbReference type="ChEBI" id="CHEBI:15378"/>
        <dbReference type="ChEBI" id="CHEBI:29999"/>
        <dbReference type="ChEBI" id="CHEBI:30616"/>
        <dbReference type="ChEBI" id="CHEBI:83421"/>
        <dbReference type="ChEBI" id="CHEBI:456216"/>
        <dbReference type="EC" id="2.7.11.1"/>
    </reaction>
</comment>
<dbReference type="Pfam" id="PF02259">
    <property type="entry name" value="FAT"/>
    <property type="match status" value="1"/>
</dbReference>
<accession>A0AAN7ZWX3</accession>
<organism evidence="14 15">
    <name type="scientific">Arxiozyma heterogenica</name>
    <dbReference type="NCBI Taxonomy" id="278026"/>
    <lineage>
        <taxon>Eukaryota</taxon>
        <taxon>Fungi</taxon>
        <taxon>Dikarya</taxon>
        <taxon>Ascomycota</taxon>
        <taxon>Saccharomycotina</taxon>
        <taxon>Saccharomycetes</taxon>
        <taxon>Saccharomycetales</taxon>
        <taxon>Saccharomycetaceae</taxon>
        <taxon>Arxiozyma</taxon>
    </lineage>
</organism>
<dbReference type="InterPro" id="IPR003151">
    <property type="entry name" value="PIK-rel_kinase_FAT"/>
</dbReference>
<keyword evidence="15" id="KW-1185">Reference proteome</keyword>
<dbReference type="PROSITE" id="PS51190">
    <property type="entry name" value="FATC"/>
    <property type="match status" value="1"/>
</dbReference>
<keyword evidence="4" id="KW-0677">Repeat</keyword>
<dbReference type="Pfam" id="PF08771">
    <property type="entry name" value="FRB_dom"/>
    <property type="match status" value="1"/>
</dbReference>
<evidence type="ECO:0000256" key="2">
    <source>
        <dbReference type="ARBA" id="ARBA00022527"/>
    </source>
</evidence>
<dbReference type="SMART" id="SM00146">
    <property type="entry name" value="PI3Kc"/>
    <property type="match status" value="1"/>
</dbReference>
<dbReference type="InterPro" id="IPR009076">
    <property type="entry name" value="FRB_dom"/>
</dbReference>
<dbReference type="FunFam" id="1.10.1070.11:FF:000029">
    <property type="entry name" value="Serine/threonine-protein kinase TOR"/>
    <property type="match status" value="1"/>
</dbReference>
<dbReference type="PROSITE" id="PS51189">
    <property type="entry name" value="FAT"/>
    <property type="match status" value="1"/>
</dbReference>
<dbReference type="Proteomes" id="UP001306508">
    <property type="component" value="Unassembled WGS sequence"/>
</dbReference>
<evidence type="ECO:0000256" key="3">
    <source>
        <dbReference type="ARBA" id="ARBA00022679"/>
    </source>
</evidence>
<gene>
    <name evidence="14" type="ORF">RI543_004813</name>
</gene>
<dbReference type="InterPro" id="IPR000403">
    <property type="entry name" value="PI3/4_kinase_cat_dom"/>
</dbReference>
<dbReference type="Pfam" id="PF02260">
    <property type="entry name" value="FATC"/>
    <property type="match status" value="1"/>
</dbReference>
<evidence type="ECO:0000256" key="9">
    <source>
        <dbReference type="ARBA" id="ARBA00048679"/>
    </source>
</evidence>
<dbReference type="EMBL" id="JAWIZZ010000061">
    <property type="protein sequence ID" value="KAK5773911.1"/>
    <property type="molecule type" value="Genomic_DNA"/>
</dbReference>
<proteinExistence type="inferred from homology"/>
<dbReference type="InterPro" id="IPR050517">
    <property type="entry name" value="DDR_Repair_Kinase"/>
</dbReference>
<name>A0AAN7ZWX3_9SACH</name>
<evidence type="ECO:0000313" key="15">
    <source>
        <dbReference type="Proteomes" id="UP001306508"/>
    </source>
</evidence>
<dbReference type="InterPro" id="IPR014009">
    <property type="entry name" value="PIK_FAT"/>
</dbReference>
<dbReference type="InterPro" id="IPR016024">
    <property type="entry name" value="ARM-type_fold"/>
</dbReference>
<dbReference type="GO" id="GO:0005524">
    <property type="term" value="F:ATP binding"/>
    <property type="evidence" value="ECO:0007669"/>
    <property type="project" value="UniProtKB-KW"/>
</dbReference>
<dbReference type="Gene3D" id="1.10.1070.11">
    <property type="entry name" value="Phosphatidylinositol 3-/4-kinase, catalytic domain"/>
    <property type="match status" value="1"/>
</dbReference>
<dbReference type="InterPro" id="IPR011989">
    <property type="entry name" value="ARM-like"/>
</dbReference>
<dbReference type="InterPro" id="IPR057564">
    <property type="entry name" value="HEAT_ATR"/>
</dbReference>
<dbReference type="InterPro" id="IPR036738">
    <property type="entry name" value="FRB_sf"/>
</dbReference>
<dbReference type="GO" id="GO:0038202">
    <property type="term" value="P:TORC1 signaling"/>
    <property type="evidence" value="ECO:0007669"/>
    <property type="project" value="TreeGrafter"/>
</dbReference>
<comment type="similarity">
    <text evidence="1 10">Belongs to the PI3/PI4-kinase family.</text>
</comment>
<dbReference type="InterPro" id="IPR036940">
    <property type="entry name" value="PI3/4_kinase_cat_sf"/>
</dbReference>
<dbReference type="GO" id="GO:0031931">
    <property type="term" value="C:TORC1 complex"/>
    <property type="evidence" value="ECO:0007669"/>
    <property type="project" value="TreeGrafter"/>
</dbReference>
<dbReference type="GO" id="GO:0005737">
    <property type="term" value="C:cytoplasm"/>
    <property type="evidence" value="ECO:0007669"/>
    <property type="project" value="TreeGrafter"/>
</dbReference>